<gene>
    <name evidence="2" type="ORF">DFH08DRAFT_683374</name>
</gene>
<dbReference type="GO" id="GO:0004672">
    <property type="term" value="F:protein kinase activity"/>
    <property type="evidence" value="ECO:0007669"/>
    <property type="project" value="InterPro"/>
</dbReference>
<accession>A0AAD7F0Q5</accession>
<keyword evidence="3" id="KW-1185">Reference proteome</keyword>
<dbReference type="InterPro" id="IPR000719">
    <property type="entry name" value="Prot_kinase_dom"/>
</dbReference>
<name>A0AAD7F0Q5_9AGAR</name>
<evidence type="ECO:0000313" key="2">
    <source>
        <dbReference type="EMBL" id="KAJ7362293.1"/>
    </source>
</evidence>
<protein>
    <recommendedName>
        <fullName evidence="1">Protein kinase domain-containing protein</fullName>
    </recommendedName>
</protein>
<sequence>LQRQMYVDRPRLVKELFLMLADAMAECHNAGTTATSVLEIFGVIQKGGSLWITDFEKATREEQSGDFRCGDLAHISSECANSTGAGTSYSPRQSDFWAMTVILFNIVTGSRPWSVP</sequence>
<comment type="caution">
    <text evidence="2">The sequence shown here is derived from an EMBL/GenBank/DDBJ whole genome shotgun (WGS) entry which is preliminary data.</text>
</comment>
<dbReference type="EMBL" id="JARIHO010000004">
    <property type="protein sequence ID" value="KAJ7362293.1"/>
    <property type="molecule type" value="Genomic_DNA"/>
</dbReference>
<dbReference type="Proteomes" id="UP001218218">
    <property type="component" value="Unassembled WGS sequence"/>
</dbReference>
<reference evidence="2" key="1">
    <citation type="submission" date="2023-03" db="EMBL/GenBank/DDBJ databases">
        <title>Massive genome expansion in bonnet fungi (Mycena s.s.) driven by repeated elements and novel gene families across ecological guilds.</title>
        <authorList>
            <consortium name="Lawrence Berkeley National Laboratory"/>
            <person name="Harder C.B."/>
            <person name="Miyauchi S."/>
            <person name="Viragh M."/>
            <person name="Kuo A."/>
            <person name="Thoen E."/>
            <person name="Andreopoulos B."/>
            <person name="Lu D."/>
            <person name="Skrede I."/>
            <person name="Drula E."/>
            <person name="Henrissat B."/>
            <person name="Morin E."/>
            <person name="Kohler A."/>
            <person name="Barry K."/>
            <person name="LaButti K."/>
            <person name="Morin E."/>
            <person name="Salamov A."/>
            <person name="Lipzen A."/>
            <person name="Mereny Z."/>
            <person name="Hegedus B."/>
            <person name="Baldrian P."/>
            <person name="Stursova M."/>
            <person name="Weitz H."/>
            <person name="Taylor A."/>
            <person name="Grigoriev I.V."/>
            <person name="Nagy L.G."/>
            <person name="Martin F."/>
            <person name="Kauserud H."/>
        </authorList>
    </citation>
    <scope>NUCLEOTIDE SEQUENCE</scope>
    <source>
        <strain evidence="2">CBHHK002</strain>
    </source>
</reference>
<dbReference type="GO" id="GO:0005524">
    <property type="term" value="F:ATP binding"/>
    <property type="evidence" value="ECO:0007669"/>
    <property type="project" value="InterPro"/>
</dbReference>
<feature type="non-terminal residue" evidence="2">
    <location>
        <position position="116"/>
    </location>
</feature>
<evidence type="ECO:0000259" key="1">
    <source>
        <dbReference type="PROSITE" id="PS50011"/>
    </source>
</evidence>
<evidence type="ECO:0000313" key="3">
    <source>
        <dbReference type="Proteomes" id="UP001218218"/>
    </source>
</evidence>
<dbReference type="AlphaFoldDB" id="A0AAD7F0Q5"/>
<dbReference type="SUPFAM" id="SSF56112">
    <property type="entry name" value="Protein kinase-like (PK-like)"/>
    <property type="match status" value="1"/>
</dbReference>
<proteinExistence type="predicted"/>
<feature type="domain" description="Protein kinase" evidence="1">
    <location>
        <begin position="1"/>
        <end position="116"/>
    </location>
</feature>
<dbReference type="Gene3D" id="1.10.510.10">
    <property type="entry name" value="Transferase(Phosphotransferase) domain 1"/>
    <property type="match status" value="1"/>
</dbReference>
<dbReference type="InterPro" id="IPR011009">
    <property type="entry name" value="Kinase-like_dom_sf"/>
</dbReference>
<dbReference type="PROSITE" id="PS50011">
    <property type="entry name" value="PROTEIN_KINASE_DOM"/>
    <property type="match status" value="1"/>
</dbReference>
<organism evidence="2 3">
    <name type="scientific">Mycena albidolilacea</name>
    <dbReference type="NCBI Taxonomy" id="1033008"/>
    <lineage>
        <taxon>Eukaryota</taxon>
        <taxon>Fungi</taxon>
        <taxon>Dikarya</taxon>
        <taxon>Basidiomycota</taxon>
        <taxon>Agaricomycotina</taxon>
        <taxon>Agaricomycetes</taxon>
        <taxon>Agaricomycetidae</taxon>
        <taxon>Agaricales</taxon>
        <taxon>Marasmiineae</taxon>
        <taxon>Mycenaceae</taxon>
        <taxon>Mycena</taxon>
    </lineage>
</organism>